<proteinExistence type="predicted"/>
<dbReference type="RefSeq" id="WP_316414422.1">
    <property type="nucleotide sequence ID" value="NZ_AP027080.1"/>
</dbReference>
<name>A0AA48GFA8_9BACT</name>
<sequence length="98" mass="10922">MATTDALPILRVDDREPFRAVVIVEDALLGRNYAGTIRLEEFERIEGCIRNGFMNLDFPPLAWVECRRGTAVPVRHGLLVSILVSRMRARASGSPEGL</sequence>
<dbReference type="Proteomes" id="UP001238179">
    <property type="component" value="Chromosome"/>
</dbReference>
<organism evidence="1 2">
    <name type="scientific">Mesoterricola silvestris</name>
    <dbReference type="NCBI Taxonomy" id="2927979"/>
    <lineage>
        <taxon>Bacteria</taxon>
        <taxon>Pseudomonadati</taxon>
        <taxon>Acidobacteriota</taxon>
        <taxon>Holophagae</taxon>
        <taxon>Holophagales</taxon>
        <taxon>Holophagaceae</taxon>
        <taxon>Mesoterricola</taxon>
    </lineage>
</organism>
<dbReference type="EMBL" id="AP027080">
    <property type="protein sequence ID" value="BDU71531.1"/>
    <property type="molecule type" value="Genomic_DNA"/>
</dbReference>
<dbReference type="KEGG" id="msil:METEAL_07050"/>
<gene>
    <name evidence="1" type="ORF">METEAL_07050</name>
</gene>
<protein>
    <submittedName>
        <fullName evidence="1">Uncharacterized protein</fullName>
    </submittedName>
</protein>
<keyword evidence="2" id="KW-1185">Reference proteome</keyword>
<evidence type="ECO:0000313" key="1">
    <source>
        <dbReference type="EMBL" id="BDU71531.1"/>
    </source>
</evidence>
<reference evidence="2" key="1">
    <citation type="journal article" date="2023" name="Int. J. Syst. Evol. Microbiol.">
        <title>Mesoterricola silvestris gen. nov., sp. nov., Mesoterricola sediminis sp. nov., Geothrix oryzae sp. nov., Geothrix edaphica sp. nov., Geothrix rubra sp. nov., and Geothrix limicola sp. nov., six novel members of Acidobacteriota isolated from soils.</title>
        <authorList>
            <person name="Itoh H."/>
            <person name="Sugisawa Y."/>
            <person name="Mise K."/>
            <person name="Xu Z."/>
            <person name="Kuniyasu M."/>
            <person name="Ushijima N."/>
            <person name="Kawano K."/>
            <person name="Kobayashi E."/>
            <person name="Shiratori Y."/>
            <person name="Masuda Y."/>
            <person name="Senoo K."/>
        </authorList>
    </citation>
    <scope>NUCLEOTIDE SEQUENCE [LARGE SCALE GENOMIC DNA]</scope>
    <source>
        <strain evidence="2">W79</strain>
    </source>
</reference>
<accession>A0AA48GFA8</accession>
<dbReference type="AlphaFoldDB" id="A0AA48GFA8"/>
<evidence type="ECO:0000313" key="2">
    <source>
        <dbReference type="Proteomes" id="UP001238179"/>
    </source>
</evidence>